<reference evidence="1 2" key="1">
    <citation type="submission" date="2019-02" db="EMBL/GenBank/DDBJ databases">
        <title>Deep-cultivation of Planctomycetes and their phenomic and genomic characterization uncovers novel biology.</title>
        <authorList>
            <person name="Wiegand S."/>
            <person name="Jogler M."/>
            <person name="Boedeker C."/>
            <person name="Pinto D."/>
            <person name="Vollmers J."/>
            <person name="Rivas-Marin E."/>
            <person name="Kohn T."/>
            <person name="Peeters S.H."/>
            <person name="Heuer A."/>
            <person name="Rast P."/>
            <person name="Oberbeckmann S."/>
            <person name="Bunk B."/>
            <person name="Jeske O."/>
            <person name="Meyerdierks A."/>
            <person name="Storesund J.E."/>
            <person name="Kallscheuer N."/>
            <person name="Luecker S."/>
            <person name="Lage O.M."/>
            <person name="Pohl T."/>
            <person name="Merkel B.J."/>
            <person name="Hornburger P."/>
            <person name="Mueller R.-W."/>
            <person name="Bruemmer F."/>
            <person name="Labrenz M."/>
            <person name="Spormann A.M."/>
            <person name="Op Den Camp H."/>
            <person name="Overmann J."/>
            <person name="Amann R."/>
            <person name="Jetten M.S.M."/>
            <person name="Mascher T."/>
            <person name="Medema M.H."/>
            <person name="Devos D.P."/>
            <person name="Kaster A.-K."/>
            <person name="Ovreas L."/>
            <person name="Rohde M."/>
            <person name="Galperin M.Y."/>
            <person name="Jogler C."/>
        </authorList>
    </citation>
    <scope>NUCLEOTIDE SEQUENCE [LARGE SCALE GENOMIC DNA]</scope>
    <source>
        <strain evidence="1 2">Pla100</strain>
    </source>
</reference>
<proteinExistence type="predicted"/>
<dbReference type="Proteomes" id="UP000316213">
    <property type="component" value="Unassembled WGS sequence"/>
</dbReference>
<accession>A0A5C6AA32</accession>
<protein>
    <submittedName>
        <fullName evidence="1">Uncharacterized protein</fullName>
    </submittedName>
</protein>
<organism evidence="1 2">
    <name type="scientific">Neorhodopirellula pilleata</name>
    <dbReference type="NCBI Taxonomy" id="2714738"/>
    <lineage>
        <taxon>Bacteria</taxon>
        <taxon>Pseudomonadati</taxon>
        <taxon>Planctomycetota</taxon>
        <taxon>Planctomycetia</taxon>
        <taxon>Pirellulales</taxon>
        <taxon>Pirellulaceae</taxon>
        <taxon>Neorhodopirellula</taxon>
    </lineage>
</organism>
<dbReference type="AlphaFoldDB" id="A0A5C6AA32"/>
<evidence type="ECO:0000313" key="1">
    <source>
        <dbReference type="EMBL" id="TWT96296.1"/>
    </source>
</evidence>
<sequence>MRLGNGSQPSRLPGLRYRCDPAYFLSELASRFYPRVAAWPFERVECGWGLGRSQAACRVSAIAATQPTFFRNSLLATRFFPRVAAWPFERVECGWGLDRSQAACRVSAIAATQPTFFRNSLLASRNSLLPSLLPSLWTGYRGGGDRIWVSWLSFPSPAGIKFVHLSVQPLIPENPGLDEVRNRLTWTVSVFPSEGLRFGLRAYPKRGLTLWRRVDFGCMFGIAGEGQTPFRMGS</sequence>
<evidence type="ECO:0000313" key="2">
    <source>
        <dbReference type="Proteomes" id="UP000316213"/>
    </source>
</evidence>
<dbReference type="EMBL" id="SJPM01000005">
    <property type="protein sequence ID" value="TWT96296.1"/>
    <property type="molecule type" value="Genomic_DNA"/>
</dbReference>
<keyword evidence="2" id="KW-1185">Reference proteome</keyword>
<comment type="caution">
    <text evidence="1">The sequence shown here is derived from an EMBL/GenBank/DDBJ whole genome shotgun (WGS) entry which is preliminary data.</text>
</comment>
<name>A0A5C6AA32_9BACT</name>
<gene>
    <name evidence="1" type="ORF">Pla100_27730</name>
</gene>